<evidence type="ECO:0000256" key="1">
    <source>
        <dbReference type="ARBA" id="ARBA00004123"/>
    </source>
</evidence>
<protein>
    <recommendedName>
        <fullName evidence="8">HAT C-terminal dimerisation domain-containing protein</fullName>
    </recommendedName>
</protein>
<evidence type="ECO:0000256" key="5">
    <source>
        <dbReference type="ARBA" id="ARBA00023242"/>
    </source>
</evidence>
<feature type="non-terminal residue" evidence="6">
    <location>
        <position position="204"/>
    </location>
</feature>
<dbReference type="SUPFAM" id="SSF53098">
    <property type="entry name" value="Ribonuclease H-like"/>
    <property type="match status" value="1"/>
</dbReference>
<feature type="non-terminal residue" evidence="6">
    <location>
        <position position="1"/>
    </location>
</feature>
<comment type="subcellular location">
    <subcellularLocation>
        <location evidence="1">Nucleus</location>
    </subcellularLocation>
</comment>
<evidence type="ECO:0000256" key="4">
    <source>
        <dbReference type="ARBA" id="ARBA00022833"/>
    </source>
</evidence>
<name>A0A1E3QGW8_LIPST</name>
<gene>
    <name evidence="6" type="ORF">LIPSTDRAFT_45887</name>
</gene>
<dbReference type="EMBL" id="KV454289">
    <property type="protein sequence ID" value="ODQ76858.1"/>
    <property type="molecule type" value="Genomic_DNA"/>
</dbReference>
<accession>A0A1E3QGW8</accession>
<evidence type="ECO:0000313" key="7">
    <source>
        <dbReference type="Proteomes" id="UP000094385"/>
    </source>
</evidence>
<dbReference type="GO" id="GO:0005634">
    <property type="term" value="C:nucleus"/>
    <property type="evidence" value="ECO:0007669"/>
    <property type="project" value="UniProtKB-SubCell"/>
</dbReference>
<dbReference type="InterPro" id="IPR052035">
    <property type="entry name" value="ZnF_BED_domain_contain"/>
</dbReference>
<evidence type="ECO:0008006" key="8">
    <source>
        <dbReference type="Google" id="ProtNLM"/>
    </source>
</evidence>
<proteinExistence type="predicted"/>
<dbReference type="PANTHER" id="PTHR46481">
    <property type="entry name" value="ZINC FINGER BED DOMAIN-CONTAINING PROTEIN 4"/>
    <property type="match status" value="1"/>
</dbReference>
<keyword evidence="7" id="KW-1185">Reference proteome</keyword>
<organism evidence="6 7">
    <name type="scientific">Lipomyces starkeyi NRRL Y-11557</name>
    <dbReference type="NCBI Taxonomy" id="675824"/>
    <lineage>
        <taxon>Eukaryota</taxon>
        <taxon>Fungi</taxon>
        <taxon>Dikarya</taxon>
        <taxon>Ascomycota</taxon>
        <taxon>Saccharomycotina</taxon>
        <taxon>Lipomycetes</taxon>
        <taxon>Lipomycetales</taxon>
        <taxon>Lipomycetaceae</taxon>
        <taxon>Lipomyces</taxon>
    </lineage>
</organism>
<dbReference type="PANTHER" id="PTHR46481:SF10">
    <property type="entry name" value="ZINC FINGER BED DOMAIN-CONTAINING PROTEIN 39"/>
    <property type="match status" value="1"/>
</dbReference>
<dbReference type="OrthoDB" id="2976890at2759"/>
<dbReference type="GO" id="GO:0008270">
    <property type="term" value="F:zinc ion binding"/>
    <property type="evidence" value="ECO:0007669"/>
    <property type="project" value="UniProtKB-KW"/>
</dbReference>
<keyword evidence="5" id="KW-0539">Nucleus</keyword>
<dbReference type="AlphaFoldDB" id="A0A1E3QGW8"/>
<keyword evidence="3" id="KW-0863">Zinc-finger</keyword>
<dbReference type="InterPro" id="IPR012337">
    <property type="entry name" value="RNaseH-like_sf"/>
</dbReference>
<evidence type="ECO:0000256" key="2">
    <source>
        <dbReference type="ARBA" id="ARBA00022723"/>
    </source>
</evidence>
<dbReference type="Proteomes" id="UP000094385">
    <property type="component" value="Unassembled WGS sequence"/>
</dbReference>
<reference evidence="6 7" key="1">
    <citation type="journal article" date="2016" name="Proc. Natl. Acad. Sci. U.S.A.">
        <title>Comparative genomics of biotechnologically important yeasts.</title>
        <authorList>
            <person name="Riley R."/>
            <person name="Haridas S."/>
            <person name="Wolfe K.H."/>
            <person name="Lopes M.R."/>
            <person name="Hittinger C.T."/>
            <person name="Goeker M."/>
            <person name="Salamov A.A."/>
            <person name="Wisecaver J.H."/>
            <person name="Long T.M."/>
            <person name="Calvey C.H."/>
            <person name="Aerts A.L."/>
            <person name="Barry K.W."/>
            <person name="Choi C."/>
            <person name="Clum A."/>
            <person name="Coughlan A.Y."/>
            <person name="Deshpande S."/>
            <person name="Douglass A.P."/>
            <person name="Hanson S.J."/>
            <person name="Klenk H.-P."/>
            <person name="LaButti K.M."/>
            <person name="Lapidus A."/>
            <person name="Lindquist E.A."/>
            <person name="Lipzen A.M."/>
            <person name="Meier-Kolthoff J.P."/>
            <person name="Ohm R.A."/>
            <person name="Otillar R.P."/>
            <person name="Pangilinan J.L."/>
            <person name="Peng Y."/>
            <person name="Rokas A."/>
            <person name="Rosa C.A."/>
            <person name="Scheuner C."/>
            <person name="Sibirny A.A."/>
            <person name="Slot J.C."/>
            <person name="Stielow J.B."/>
            <person name="Sun H."/>
            <person name="Kurtzman C.P."/>
            <person name="Blackwell M."/>
            <person name="Grigoriev I.V."/>
            <person name="Jeffries T.W."/>
        </authorList>
    </citation>
    <scope>NUCLEOTIDE SEQUENCE [LARGE SCALE GENOMIC DNA]</scope>
    <source>
        <strain evidence="6 7">NRRL Y-11557</strain>
    </source>
</reference>
<keyword evidence="2" id="KW-0479">Metal-binding</keyword>
<evidence type="ECO:0000313" key="6">
    <source>
        <dbReference type="EMBL" id="ODQ76858.1"/>
    </source>
</evidence>
<evidence type="ECO:0000256" key="3">
    <source>
        <dbReference type="ARBA" id="ARBA00022771"/>
    </source>
</evidence>
<keyword evidence="4" id="KW-0862">Zinc</keyword>
<sequence length="204" mass="24264">CDMLSRQDHRWLENQGVLAKLRILAVWIDRSPQRRQKWKEVCHFLDLPDKFIEYDNDTRWTSNYRMLADGLQAKVQINKYLEHQVELSLQSFTDDDWEWLRQIHGVLSKFNELTLFVSKKRPQISLSVAIYYELPDLLHDASEQRGRFSKLDMDIALYYTFMDEVDTYYTALVLDPRVKGDLIRQELSEDDDAGRLFNAGRDIL</sequence>